<feature type="domain" description="C2H2-type" evidence="14">
    <location>
        <begin position="371"/>
        <end position="398"/>
    </location>
</feature>
<feature type="region of interest" description="Disordered" evidence="13">
    <location>
        <begin position="136"/>
        <end position="190"/>
    </location>
</feature>
<dbReference type="FunFam" id="3.30.160.60:FF:000496">
    <property type="entry name" value="Zinc finger with KRAB and SCAN domains 1"/>
    <property type="match status" value="1"/>
</dbReference>
<reference evidence="16" key="2">
    <citation type="submission" date="2025-09" db="UniProtKB">
        <authorList>
            <consortium name="Ensembl"/>
        </authorList>
    </citation>
    <scope>IDENTIFICATION</scope>
</reference>
<name>A0A7M4DXN0_CROPO</name>
<evidence type="ECO:0000256" key="4">
    <source>
        <dbReference type="ARBA" id="ARBA00022723"/>
    </source>
</evidence>
<evidence type="ECO:0000256" key="1">
    <source>
        <dbReference type="ARBA" id="ARBA00003767"/>
    </source>
</evidence>
<dbReference type="PROSITE" id="PS50804">
    <property type="entry name" value="SCAN_BOX"/>
    <property type="match status" value="1"/>
</dbReference>
<dbReference type="InterPro" id="IPR013087">
    <property type="entry name" value="Znf_C2H2_type"/>
</dbReference>
<dbReference type="FunFam" id="3.30.160.60:FF:000363">
    <property type="entry name" value="Zinc finger protein 239"/>
    <property type="match status" value="1"/>
</dbReference>
<reference evidence="16" key="1">
    <citation type="submission" date="2025-08" db="UniProtKB">
        <authorList>
            <consortium name="Ensembl"/>
        </authorList>
    </citation>
    <scope>IDENTIFICATION</scope>
</reference>
<dbReference type="InterPro" id="IPR038269">
    <property type="entry name" value="SCAN_sf"/>
</dbReference>
<feature type="domain" description="C2H2-type" evidence="14">
    <location>
        <begin position="287"/>
        <end position="314"/>
    </location>
</feature>
<dbReference type="Pfam" id="PF00096">
    <property type="entry name" value="zf-C2H2"/>
    <property type="match status" value="7"/>
</dbReference>
<dbReference type="Proteomes" id="UP000594220">
    <property type="component" value="Unplaced"/>
</dbReference>
<dbReference type="PANTHER" id="PTHR24381">
    <property type="entry name" value="ZINC FINGER PROTEIN"/>
    <property type="match status" value="1"/>
</dbReference>
<dbReference type="SUPFAM" id="SSF47353">
    <property type="entry name" value="Retrovirus capsid dimerization domain-like"/>
    <property type="match status" value="1"/>
</dbReference>
<organism evidence="16 17">
    <name type="scientific">Crocodylus porosus</name>
    <name type="common">Saltwater crocodile</name>
    <name type="synonym">Estuarine crocodile</name>
    <dbReference type="NCBI Taxonomy" id="8502"/>
    <lineage>
        <taxon>Eukaryota</taxon>
        <taxon>Metazoa</taxon>
        <taxon>Chordata</taxon>
        <taxon>Craniata</taxon>
        <taxon>Vertebrata</taxon>
        <taxon>Euteleostomi</taxon>
        <taxon>Archelosauria</taxon>
        <taxon>Archosauria</taxon>
        <taxon>Crocodylia</taxon>
        <taxon>Longirostres</taxon>
        <taxon>Crocodylidae</taxon>
        <taxon>Crocodylus</taxon>
    </lineage>
</organism>
<keyword evidence="4" id="KW-0479">Metal-binding</keyword>
<dbReference type="PANTHER" id="PTHR24381:SF436">
    <property type="entry name" value="ZINC FINGER PROTEIN 768"/>
    <property type="match status" value="1"/>
</dbReference>
<feature type="domain" description="C2H2-type" evidence="14">
    <location>
        <begin position="427"/>
        <end position="454"/>
    </location>
</feature>
<dbReference type="FunFam" id="3.30.160.60:FF:001119">
    <property type="entry name" value="zinc finger protein 408"/>
    <property type="match status" value="1"/>
</dbReference>
<feature type="domain" description="C2H2-type" evidence="14">
    <location>
        <begin position="231"/>
        <end position="258"/>
    </location>
</feature>
<dbReference type="GO" id="GO:0008270">
    <property type="term" value="F:zinc ion binding"/>
    <property type="evidence" value="ECO:0007669"/>
    <property type="project" value="UniProtKB-KW"/>
</dbReference>
<dbReference type="Gene3D" id="3.30.160.60">
    <property type="entry name" value="Classic Zinc Finger"/>
    <property type="match status" value="10"/>
</dbReference>
<dbReference type="GO" id="GO:0000981">
    <property type="term" value="F:DNA-binding transcription factor activity, RNA polymerase II-specific"/>
    <property type="evidence" value="ECO:0007669"/>
    <property type="project" value="TreeGrafter"/>
</dbReference>
<keyword evidence="5" id="KW-0677">Repeat</keyword>
<evidence type="ECO:0000256" key="12">
    <source>
        <dbReference type="PROSITE-ProRule" id="PRU00042"/>
    </source>
</evidence>
<dbReference type="GO" id="GO:0005634">
    <property type="term" value="C:nucleus"/>
    <property type="evidence" value="ECO:0007669"/>
    <property type="project" value="UniProtKB-SubCell"/>
</dbReference>
<dbReference type="FunFam" id="3.30.160.60:FF:000030">
    <property type="entry name" value="Zinc finger protein 628"/>
    <property type="match status" value="1"/>
</dbReference>
<keyword evidence="10" id="KW-0804">Transcription</keyword>
<evidence type="ECO:0000256" key="11">
    <source>
        <dbReference type="ARBA" id="ARBA00023242"/>
    </source>
</evidence>
<dbReference type="PROSITE" id="PS50157">
    <property type="entry name" value="ZINC_FINGER_C2H2_2"/>
    <property type="match status" value="9"/>
</dbReference>
<dbReference type="GeneTree" id="ENSGT00950000183169"/>
<dbReference type="InterPro" id="IPR036236">
    <property type="entry name" value="Znf_C2H2_sf"/>
</dbReference>
<dbReference type="FunFam" id="3.30.160.60:FF:000058">
    <property type="entry name" value="Zinc finger protein 2 homolog"/>
    <property type="match status" value="1"/>
</dbReference>
<evidence type="ECO:0000256" key="9">
    <source>
        <dbReference type="ARBA" id="ARBA00023125"/>
    </source>
</evidence>
<evidence type="ECO:0000313" key="17">
    <source>
        <dbReference type="Proteomes" id="UP000594220"/>
    </source>
</evidence>
<proteinExistence type="inferred from homology"/>
<feature type="domain" description="C2H2-type" evidence="14">
    <location>
        <begin position="455"/>
        <end position="482"/>
    </location>
</feature>
<dbReference type="Pfam" id="PF02023">
    <property type="entry name" value="SCAN"/>
    <property type="match status" value="1"/>
</dbReference>
<evidence type="ECO:0000256" key="2">
    <source>
        <dbReference type="ARBA" id="ARBA00004123"/>
    </source>
</evidence>
<evidence type="ECO:0000256" key="3">
    <source>
        <dbReference type="ARBA" id="ARBA00006991"/>
    </source>
</evidence>
<dbReference type="FunFam" id="3.30.160.60:FF:001498">
    <property type="entry name" value="Zinc finger protein 404"/>
    <property type="match status" value="1"/>
</dbReference>
<keyword evidence="11" id="KW-0539">Nucleus</keyword>
<keyword evidence="9" id="KW-0238">DNA-binding</keyword>
<dbReference type="SUPFAM" id="SSF57667">
    <property type="entry name" value="beta-beta-alpha zinc fingers"/>
    <property type="match status" value="5"/>
</dbReference>
<evidence type="ECO:0000256" key="5">
    <source>
        <dbReference type="ARBA" id="ARBA00022737"/>
    </source>
</evidence>
<dbReference type="FunFam" id="3.30.160.60:FF:000538">
    <property type="entry name" value="zinc finger protein 853"/>
    <property type="match status" value="1"/>
</dbReference>
<feature type="domain" description="C2H2-type" evidence="14">
    <location>
        <begin position="399"/>
        <end position="426"/>
    </location>
</feature>
<dbReference type="Gene3D" id="1.10.4020.10">
    <property type="entry name" value="DNA breaking-rejoining enzymes"/>
    <property type="match status" value="1"/>
</dbReference>
<keyword evidence="17" id="KW-1185">Reference proteome</keyword>
<accession>A0A7M4DXN0</accession>
<comment type="subcellular location">
    <subcellularLocation>
        <location evidence="2">Nucleus</location>
    </subcellularLocation>
</comment>
<evidence type="ECO:0000256" key="7">
    <source>
        <dbReference type="ARBA" id="ARBA00022833"/>
    </source>
</evidence>
<feature type="domain" description="C2H2-type" evidence="14">
    <location>
        <begin position="259"/>
        <end position="286"/>
    </location>
</feature>
<keyword evidence="8" id="KW-0805">Transcription regulation</keyword>
<dbReference type="GO" id="GO:0000977">
    <property type="term" value="F:RNA polymerase II transcription regulatory region sequence-specific DNA binding"/>
    <property type="evidence" value="ECO:0007669"/>
    <property type="project" value="TreeGrafter"/>
</dbReference>
<dbReference type="AlphaFoldDB" id="A0A7M4DXN0"/>
<dbReference type="SMART" id="SM00431">
    <property type="entry name" value="SCAN"/>
    <property type="match status" value="1"/>
</dbReference>
<dbReference type="GO" id="GO:0042802">
    <property type="term" value="F:identical protein binding"/>
    <property type="evidence" value="ECO:0007669"/>
    <property type="project" value="UniProtKB-ARBA"/>
</dbReference>
<evidence type="ECO:0000256" key="13">
    <source>
        <dbReference type="SAM" id="MobiDB-lite"/>
    </source>
</evidence>
<keyword evidence="6 12" id="KW-0863">Zinc-finger</keyword>
<sequence length="499" mass="56164">RAGEAIRELGNRTGKAWRRRFRGLRYLEGEGPREVCGRLRELCRRCPEPRHRSKEQILEQFLAILPQDMQSWAWGRGVETCAEAVAVAVAEGFQLEKGRDESWLSSDIISHPQVTVCVKVEEVILDRMQHIGALQEPGDSWLEQPKTDRVDSPLEESGEREPPGPCDKQPGVSEEQLPPPGVSAEVQACSEAHPSRRDSSVCPLLQGRDQSGVCLPHTGGAWLLSRAEKPHRCSECGRSFTFSSGLVQHQRIHMEKKPYHCSVCGKSYTESSHLCQCTAARPGQKAHRCSKCGKSFTQSSTLAKHQCIHKQKKAHRCSECGKSFTFFSYLAQHQLIHTGVKPYHCLQCGKSFTQSSYLAQHQHIHTGEKPHQCLECGKSFTCSSTLTKHRHIHTEVKPHQCSVCGKSFTCSSELAQHQLIHTGEKPHRCLECGKSFTHSSHLIRHQIIHTREKPHQCPECGKSFTRSSHLIRHQLIHTGEQPHRCSKCGKNFVCFSELV</sequence>
<evidence type="ECO:0000256" key="10">
    <source>
        <dbReference type="ARBA" id="ARBA00023163"/>
    </source>
</evidence>
<feature type="domain" description="C2H2-type" evidence="14">
    <location>
        <begin position="343"/>
        <end position="370"/>
    </location>
</feature>
<feature type="compositionally biased region" description="Basic and acidic residues" evidence="13">
    <location>
        <begin position="145"/>
        <end position="162"/>
    </location>
</feature>
<dbReference type="Ensembl" id="ENSCPRT00005001466.1">
    <property type="protein sequence ID" value="ENSCPRP00005001252.1"/>
    <property type="gene ID" value="ENSCPRG00005000960.1"/>
</dbReference>
<comment type="function">
    <text evidence="1">May be involved in transcriptional regulation.</text>
</comment>
<dbReference type="InterPro" id="IPR003309">
    <property type="entry name" value="SCAN_dom"/>
</dbReference>
<evidence type="ECO:0000256" key="8">
    <source>
        <dbReference type="ARBA" id="ARBA00023015"/>
    </source>
</evidence>
<evidence type="ECO:0000259" key="15">
    <source>
        <dbReference type="PROSITE" id="PS50804"/>
    </source>
</evidence>
<comment type="similarity">
    <text evidence="3">Belongs to the krueppel C2H2-type zinc-finger protein family.</text>
</comment>
<feature type="domain" description="SCAN box" evidence="15">
    <location>
        <begin position="18"/>
        <end position="87"/>
    </location>
</feature>
<dbReference type="FunFam" id="3.30.160.60:FF:000358">
    <property type="entry name" value="zinc finger protein 24"/>
    <property type="match status" value="1"/>
</dbReference>
<evidence type="ECO:0000313" key="16">
    <source>
        <dbReference type="Ensembl" id="ENSCPRP00005001252.1"/>
    </source>
</evidence>
<dbReference type="SMART" id="SM00355">
    <property type="entry name" value="ZnF_C2H2"/>
    <property type="match status" value="8"/>
</dbReference>
<dbReference type="PROSITE" id="PS00028">
    <property type="entry name" value="ZINC_FINGER_C2H2_1"/>
    <property type="match status" value="8"/>
</dbReference>
<evidence type="ECO:0000259" key="14">
    <source>
        <dbReference type="PROSITE" id="PS50157"/>
    </source>
</evidence>
<protein>
    <submittedName>
        <fullName evidence="16">Uncharacterized protein</fullName>
    </submittedName>
</protein>
<keyword evidence="7" id="KW-0862">Zinc</keyword>
<feature type="domain" description="C2H2-type" evidence="14">
    <location>
        <begin position="315"/>
        <end position="342"/>
    </location>
</feature>
<evidence type="ECO:0000256" key="6">
    <source>
        <dbReference type="ARBA" id="ARBA00022771"/>
    </source>
</evidence>